<evidence type="ECO:0000313" key="1">
    <source>
        <dbReference type="EMBL" id="KAL0453323.1"/>
    </source>
</evidence>
<proteinExistence type="predicted"/>
<reference evidence="1" key="2">
    <citation type="journal article" date="2024" name="Plant">
        <title>Genomic evolution and insights into agronomic trait innovations of Sesamum species.</title>
        <authorList>
            <person name="Miao H."/>
            <person name="Wang L."/>
            <person name="Qu L."/>
            <person name="Liu H."/>
            <person name="Sun Y."/>
            <person name="Le M."/>
            <person name="Wang Q."/>
            <person name="Wei S."/>
            <person name="Zheng Y."/>
            <person name="Lin W."/>
            <person name="Duan Y."/>
            <person name="Cao H."/>
            <person name="Xiong S."/>
            <person name="Wang X."/>
            <person name="Wei L."/>
            <person name="Li C."/>
            <person name="Ma Q."/>
            <person name="Ju M."/>
            <person name="Zhao R."/>
            <person name="Li G."/>
            <person name="Mu C."/>
            <person name="Tian Q."/>
            <person name="Mei H."/>
            <person name="Zhang T."/>
            <person name="Gao T."/>
            <person name="Zhang H."/>
        </authorList>
    </citation>
    <scope>NUCLEOTIDE SEQUENCE</scope>
    <source>
        <strain evidence="1">KEN1</strain>
    </source>
</reference>
<name>A0AAW2XI42_9LAMI</name>
<comment type="caution">
    <text evidence="1">The sequence shown here is derived from an EMBL/GenBank/DDBJ whole genome shotgun (WGS) entry which is preliminary data.</text>
</comment>
<sequence length="56" mass="6241">MDSSTATSDQSVRFVKEVLPGDDPRRLLQGGWVLTRQALEVVGGRACGRRWWLLVA</sequence>
<organism evidence="1">
    <name type="scientific">Sesamum latifolium</name>
    <dbReference type="NCBI Taxonomy" id="2727402"/>
    <lineage>
        <taxon>Eukaryota</taxon>
        <taxon>Viridiplantae</taxon>
        <taxon>Streptophyta</taxon>
        <taxon>Embryophyta</taxon>
        <taxon>Tracheophyta</taxon>
        <taxon>Spermatophyta</taxon>
        <taxon>Magnoliopsida</taxon>
        <taxon>eudicotyledons</taxon>
        <taxon>Gunneridae</taxon>
        <taxon>Pentapetalae</taxon>
        <taxon>asterids</taxon>
        <taxon>lamiids</taxon>
        <taxon>Lamiales</taxon>
        <taxon>Pedaliaceae</taxon>
        <taxon>Sesamum</taxon>
    </lineage>
</organism>
<accession>A0AAW2XI42</accession>
<dbReference type="EMBL" id="JACGWN010000004">
    <property type="protein sequence ID" value="KAL0453323.1"/>
    <property type="molecule type" value="Genomic_DNA"/>
</dbReference>
<dbReference type="AlphaFoldDB" id="A0AAW2XI42"/>
<protein>
    <submittedName>
        <fullName evidence="1">Uncharacterized protein</fullName>
    </submittedName>
</protein>
<gene>
    <name evidence="1" type="ORF">Slati_1310400</name>
</gene>
<reference evidence="1" key="1">
    <citation type="submission" date="2020-06" db="EMBL/GenBank/DDBJ databases">
        <authorList>
            <person name="Li T."/>
            <person name="Hu X."/>
            <person name="Zhang T."/>
            <person name="Song X."/>
            <person name="Zhang H."/>
            <person name="Dai N."/>
            <person name="Sheng W."/>
            <person name="Hou X."/>
            <person name="Wei L."/>
        </authorList>
    </citation>
    <scope>NUCLEOTIDE SEQUENCE</scope>
    <source>
        <strain evidence="1">KEN1</strain>
        <tissue evidence="1">Leaf</tissue>
    </source>
</reference>